<protein>
    <submittedName>
        <fullName evidence="3">Phospholipase D</fullName>
        <ecNumber evidence="3">3.1.4.4</ecNumber>
    </submittedName>
</protein>
<organism evidence="3 4">
    <name type="scientific">Shewanella algae</name>
    <dbReference type="NCBI Taxonomy" id="38313"/>
    <lineage>
        <taxon>Bacteria</taxon>
        <taxon>Pseudomonadati</taxon>
        <taxon>Pseudomonadota</taxon>
        <taxon>Gammaproteobacteria</taxon>
        <taxon>Alteromonadales</taxon>
        <taxon>Shewanellaceae</taxon>
        <taxon>Shewanella</taxon>
    </lineage>
</organism>
<proteinExistence type="predicted"/>
<evidence type="ECO:0000313" key="3">
    <source>
        <dbReference type="EMBL" id="SUI54726.1"/>
    </source>
</evidence>
<reference evidence="3 4" key="1">
    <citation type="submission" date="2018-06" db="EMBL/GenBank/DDBJ databases">
        <authorList>
            <consortium name="Pathogen Informatics"/>
            <person name="Doyle S."/>
        </authorList>
    </citation>
    <scope>NUCLEOTIDE SEQUENCE [LARGE SCALE GENOMIC DNA]</scope>
    <source>
        <strain evidence="3 4">NCTC10738</strain>
    </source>
</reference>
<dbReference type="Pfam" id="PF09423">
    <property type="entry name" value="PhoD"/>
    <property type="match status" value="1"/>
</dbReference>
<dbReference type="PANTHER" id="PTHR43606:SF2">
    <property type="entry name" value="ALKALINE PHOSPHATASE FAMILY PROTEIN (AFU_ORTHOLOGUE AFUA_5G03860)"/>
    <property type="match status" value="1"/>
</dbReference>
<dbReference type="EMBL" id="UGYO01000001">
    <property type="protein sequence ID" value="SUI54726.1"/>
    <property type="molecule type" value="Genomic_DNA"/>
</dbReference>
<dbReference type="Proteomes" id="UP000254069">
    <property type="component" value="Unassembled WGS sequence"/>
</dbReference>
<dbReference type="InterPro" id="IPR006311">
    <property type="entry name" value="TAT_signal"/>
</dbReference>
<dbReference type="InterPro" id="IPR032093">
    <property type="entry name" value="PhoD_N"/>
</dbReference>
<dbReference type="RefSeq" id="WP_115389276.1">
    <property type="nucleotide sequence ID" value="NZ_JADZHC010000019.1"/>
</dbReference>
<dbReference type="Gene3D" id="2.60.40.380">
    <property type="entry name" value="Purple acid phosphatase-like, N-terminal"/>
    <property type="match status" value="1"/>
</dbReference>
<feature type="domain" description="PhoD-like phosphatase metallophosphatase" evidence="1">
    <location>
        <begin position="144"/>
        <end position="554"/>
    </location>
</feature>
<dbReference type="PROSITE" id="PS51257">
    <property type="entry name" value="PROKAR_LIPOPROTEIN"/>
    <property type="match status" value="1"/>
</dbReference>
<dbReference type="CDD" id="cd07389">
    <property type="entry name" value="MPP_PhoD"/>
    <property type="match status" value="1"/>
</dbReference>
<feature type="domain" description="Phospholipase D N-terminal" evidence="2">
    <location>
        <begin position="45"/>
        <end position="133"/>
    </location>
</feature>
<keyword evidence="4" id="KW-1185">Reference proteome</keyword>
<dbReference type="Pfam" id="PF16655">
    <property type="entry name" value="PhoD_N"/>
    <property type="match status" value="1"/>
</dbReference>
<accession>A0A379Z3S8</accession>
<evidence type="ECO:0000259" key="2">
    <source>
        <dbReference type="Pfam" id="PF16655"/>
    </source>
</evidence>
<dbReference type="SUPFAM" id="SSF56300">
    <property type="entry name" value="Metallo-dependent phosphatases"/>
    <property type="match status" value="1"/>
</dbReference>
<dbReference type="EC" id="3.1.4.4" evidence="3"/>
<dbReference type="InterPro" id="IPR038607">
    <property type="entry name" value="PhoD-like_sf"/>
</dbReference>
<keyword evidence="3" id="KW-0378">Hydrolase</keyword>
<dbReference type="InterPro" id="IPR018946">
    <property type="entry name" value="PhoD-like_MPP"/>
</dbReference>
<sequence>MTRNFSRRDFLALSAKGVGAAVLSYGLMGCSSDNDDNTVAADFLHGVASGDPTQDAVIIWTRVTPQTAGDVRVSWQVSRDGAFSDLVTTGEMVTNAERDYTVKVDAIGLESGSRYFYRFMTGDKTSTVGMTKTLPEGAVDSVKLAVMSCANFPAGYFNVYELAAQRDDLDAMLHLGDYIYEYGRGGYASEHAADLGREVLPAGELLSLSDYRTRYGQYRGDASLQKLHAKLPFITVWDDHEVANDTWKDGAENHNQGEGDFDARKQAALQAYFEWLPIRPWREGNHEEIYRSFSFGDLLDLHMLDTRVLARDKQLDYGNYLDPATGAFNDQQFLADVTDTQRTLLGQTQLLWLQGKLLQSSAKWQLLGQQILMGRMMLPAAIATQQLSIPQFAELAALAQLAARAQAGDPTLTQAELTYLAANQAKLTPEVLALLQLPSIPYNLDAWDGYAYEREVVLATARASGKNLVVIAGDTHNAWANDLKDKDGNMVGVEFATSSVSSPGLEYYLNLPPEQIPATEAAVVGLVDDLKYANLLNRGYMTLTFSSEEVVSEWFYVDSILSKDFTEAEERRAIARSLDGKPGILLG</sequence>
<dbReference type="InterPro" id="IPR052900">
    <property type="entry name" value="Phospholipid_Metab_Enz"/>
</dbReference>
<evidence type="ECO:0000313" key="4">
    <source>
        <dbReference type="Proteomes" id="UP000254069"/>
    </source>
</evidence>
<dbReference type="Gene3D" id="3.60.21.70">
    <property type="entry name" value="PhoD-like phosphatase"/>
    <property type="match status" value="1"/>
</dbReference>
<dbReference type="PANTHER" id="PTHR43606">
    <property type="entry name" value="PHOSPHATASE, PUTATIVE (AFU_ORTHOLOGUE AFUA_6G08710)-RELATED"/>
    <property type="match status" value="1"/>
</dbReference>
<gene>
    <name evidence="3" type="primary">pld</name>
    <name evidence="3" type="ORF">NCTC10738_00938</name>
</gene>
<dbReference type="PROSITE" id="PS51318">
    <property type="entry name" value="TAT"/>
    <property type="match status" value="1"/>
</dbReference>
<dbReference type="InterPro" id="IPR029052">
    <property type="entry name" value="Metallo-depent_PP-like"/>
</dbReference>
<dbReference type="GO" id="GO:0004630">
    <property type="term" value="F:phospholipase D activity"/>
    <property type="evidence" value="ECO:0007669"/>
    <property type="project" value="UniProtKB-EC"/>
</dbReference>
<evidence type="ECO:0000259" key="1">
    <source>
        <dbReference type="Pfam" id="PF09423"/>
    </source>
</evidence>
<name>A0A379Z3S8_9GAMM</name>
<dbReference type="AlphaFoldDB" id="A0A379Z3S8"/>